<evidence type="ECO:0000256" key="9">
    <source>
        <dbReference type="ARBA" id="ARBA00022679"/>
    </source>
</evidence>
<dbReference type="GO" id="GO:0004588">
    <property type="term" value="F:orotate phosphoribosyltransferase activity"/>
    <property type="evidence" value="ECO:0007669"/>
    <property type="project" value="UniProtKB-EC"/>
</dbReference>
<dbReference type="Proteomes" id="UP001497472">
    <property type="component" value="Unassembled WGS sequence"/>
</dbReference>
<evidence type="ECO:0000256" key="1">
    <source>
        <dbReference type="ARBA" id="ARBA00004861"/>
    </source>
</evidence>
<dbReference type="NCBIfam" id="TIGR00336">
    <property type="entry name" value="pyrE"/>
    <property type="match status" value="1"/>
</dbReference>
<evidence type="ECO:0000256" key="6">
    <source>
        <dbReference type="ARBA" id="ARBA00012321"/>
    </source>
</evidence>
<comment type="pathway">
    <text evidence="2">Pyrimidine metabolism; UMP biosynthesis via de novo pathway; UMP from orotate: step 1/2.</text>
</comment>
<evidence type="ECO:0000256" key="5">
    <source>
        <dbReference type="ARBA" id="ARBA00011971"/>
    </source>
</evidence>
<dbReference type="FunFam" id="3.40.50.2020:FF:000025">
    <property type="entry name" value="Uridine monophosphate synthetase"/>
    <property type="match status" value="1"/>
</dbReference>
<dbReference type="EMBL" id="CAVLEF010000004">
    <property type="protein sequence ID" value="CAK1543658.1"/>
    <property type="molecule type" value="Genomic_DNA"/>
</dbReference>
<evidence type="ECO:0000256" key="12">
    <source>
        <dbReference type="ARBA" id="ARBA00023239"/>
    </source>
</evidence>
<evidence type="ECO:0000313" key="15">
    <source>
        <dbReference type="EMBL" id="CAK1543658.1"/>
    </source>
</evidence>
<feature type="domain" description="Phosphoribosyltransferase" evidence="14">
    <location>
        <begin position="59"/>
        <end position="153"/>
    </location>
</feature>
<dbReference type="Pfam" id="PF00156">
    <property type="entry name" value="Pribosyltran"/>
    <property type="match status" value="1"/>
</dbReference>
<gene>
    <name evidence="15" type="ORF">LNINA_LOCUS3461</name>
</gene>
<evidence type="ECO:0000256" key="4">
    <source>
        <dbReference type="ARBA" id="ARBA00009769"/>
    </source>
</evidence>
<dbReference type="InterPro" id="IPR004467">
    <property type="entry name" value="Or_phspho_trans_dom"/>
</dbReference>
<dbReference type="EC" id="2.4.2.10" evidence="5"/>
<evidence type="ECO:0000259" key="14">
    <source>
        <dbReference type="Pfam" id="PF00156"/>
    </source>
</evidence>
<keyword evidence="12" id="KW-0456">Lyase</keyword>
<reference evidence="15 16" key="1">
    <citation type="submission" date="2023-11" db="EMBL/GenBank/DDBJ databases">
        <authorList>
            <person name="Okamura Y."/>
        </authorList>
    </citation>
    <scope>NUCLEOTIDE SEQUENCE [LARGE SCALE GENOMIC DNA]</scope>
</reference>
<keyword evidence="16" id="KW-1185">Reference proteome</keyword>
<dbReference type="AlphaFoldDB" id="A0AAV1J498"/>
<dbReference type="PANTHER" id="PTHR19278">
    <property type="entry name" value="OROTATE PHOSPHORIBOSYLTRANSFERASE"/>
    <property type="match status" value="1"/>
</dbReference>
<evidence type="ECO:0000256" key="2">
    <source>
        <dbReference type="ARBA" id="ARBA00004889"/>
    </source>
</evidence>
<comment type="similarity">
    <text evidence="3">In the N-terminal section; belongs to the purine/pyrimidine phosphoribosyltransferase family.</text>
</comment>
<keyword evidence="10" id="KW-0210">Decarboxylase</keyword>
<dbReference type="InterPro" id="IPR000836">
    <property type="entry name" value="PRTase_dom"/>
</dbReference>
<comment type="caution">
    <text evidence="15">The sequence shown here is derived from an EMBL/GenBank/DDBJ whole genome shotgun (WGS) entry which is preliminary data.</text>
</comment>
<dbReference type="PANTHER" id="PTHR19278:SF9">
    <property type="entry name" value="URIDINE 5'-MONOPHOSPHATE SYNTHASE"/>
    <property type="match status" value="1"/>
</dbReference>
<dbReference type="EC" id="4.1.1.23" evidence="6"/>
<keyword evidence="13" id="KW-0511">Multifunctional enzyme</keyword>
<evidence type="ECO:0000256" key="8">
    <source>
        <dbReference type="ARBA" id="ARBA00022676"/>
    </source>
</evidence>
<protein>
    <recommendedName>
        <fullName evidence="7">Uridine 5'-monophosphate synthase</fullName>
        <ecNumber evidence="5">2.4.2.10</ecNumber>
        <ecNumber evidence="6">4.1.1.23</ecNumber>
    </recommendedName>
</protein>
<dbReference type="SUPFAM" id="SSF53271">
    <property type="entry name" value="PRTase-like"/>
    <property type="match status" value="1"/>
</dbReference>
<dbReference type="HAMAP" id="MF_01208">
    <property type="entry name" value="PyrE"/>
    <property type="match status" value="1"/>
</dbReference>
<evidence type="ECO:0000256" key="13">
    <source>
        <dbReference type="ARBA" id="ARBA00023268"/>
    </source>
</evidence>
<dbReference type="CDD" id="cd06223">
    <property type="entry name" value="PRTases_typeI"/>
    <property type="match status" value="1"/>
</dbReference>
<dbReference type="GO" id="GO:0006222">
    <property type="term" value="P:UMP biosynthetic process"/>
    <property type="evidence" value="ECO:0007669"/>
    <property type="project" value="TreeGrafter"/>
</dbReference>
<sequence length="224" mass="24756">MTRSLEELAVELFDAGAVRLGDIEAKLGRHTPIYFDLRVIVSHPRMMNAVSQHLLNLSSGIEHDILCGVPYAALPFAAVMSVTGGTPMIMKRKETKLYATKKILEGVYEQNQKCLVVEDVVTSGGSLLETVTTLRSEGLRVNDAVVVLDREQGGVGVLKANGVQVRSIFTMTDLVNILRSADRISDETVEIVSDHIKECQFGLQEAIERIFSKENEVLEEKQEL</sequence>
<organism evidence="15 16">
    <name type="scientific">Leptosia nina</name>
    <dbReference type="NCBI Taxonomy" id="320188"/>
    <lineage>
        <taxon>Eukaryota</taxon>
        <taxon>Metazoa</taxon>
        <taxon>Ecdysozoa</taxon>
        <taxon>Arthropoda</taxon>
        <taxon>Hexapoda</taxon>
        <taxon>Insecta</taxon>
        <taxon>Pterygota</taxon>
        <taxon>Neoptera</taxon>
        <taxon>Endopterygota</taxon>
        <taxon>Lepidoptera</taxon>
        <taxon>Glossata</taxon>
        <taxon>Ditrysia</taxon>
        <taxon>Papilionoidea</taxon>
        <taxon>Pieridae</taxon>
        <taxon>Pierinae</taxon>
        <taxon>Leptosia</taxon>
    </lineage>
</organism>
<evidence type="ECO:0000256" key="7">
    <source>
        <dbReference type="ARBA" id="ARBA00015047"/>
    </source>
</evidence>
<evidence type="ECO:0000256" key="3">
    <source>
        <dbReference type="ARBA" id="ARBA00006221"/>
    </source>
</evidence>
<keyword evidence="9" id="KW-0808">Transferase</keyword>
<keyword evidence="11" id="KW-0665">Pyrimidine biosynthesis</keyword>
<evidence type="ECO:0000313" key="16">
    <source>
        <dbReference type="Proteomes" id="UP001497472"/>
    </source>
</evidence>
<evidence type="ECO:0000256" key="11">
    <source>
        <dbReference type="ARBA" id="ARBA00022975"/>
    </source>
</evidence>
<evidence type="ECO:0000256" key="10">
    <source>
        <dbReference type="ARBA" id="ARBA00022793"/>
    </source>
</evidence>
<dbReference type="InterPro" id="IPR023031">
    <property type="entry name" value="OPRT"/>
</dbReference>
<accession>A0AAV1J498</accession>
<comment type="similarity">
    <text evidence="4">In the C-terminal section; belongs to the OMP decarboxylase family.</text>
</comment>
<dbReference type="Gene3D" id="3.40.50.2020">
    <property type="match status" value="1"/>
</dbReference>
<dbReference type="GO" id="GO:0004590">
    <property type="term" value="F:orotidine-5'-phosphate decarboxylase activity"/>
    <property type="evidence" value="ECO:0007669"/>
    <property type="project" value="UniProtKB-EC"/>
</dbReference>
<comment type="pathway">
    <text evidence="1">Pyrimidine metabolism; UMP biosynthesis via de novo pathway; UMP from orotate: step 2/2.</text>
</comment>
<keyword evidence="8" id="KW-0328">Glycosyltransferase</keyword>
<dbReference type="GO" id="GO:0019856">
    <property type="term" value="P:pyrimidine nucleobase biosynthetic process"/>
    <property type="evidence" value="ECO:0007669"/>
    <property type="project" value="TreeGrafter"/>
</dbReference>
<name>A0AAV1J498_9NEOP</name>
<proteinExistence type="inferred from homology"/>
<dbReference type="InterPro" id="IPR029057">
    <property type="entry name" value="PRTase-like"/>
</dbReference>